<dbReference type="Pfam" id="PF12648">
    <property type="entry name" value="TcpE"/>
    <property type="match status" value="1"/>
</dbReference>
<evidence type="ECO:0000256" key="1">
    <source>
        <dbReference type="SAM" id="Phobius"/>
    </source>
</evidence>
<keyword evidence="1" id="KW-0472">Membrane</keyword>
<feature type="transmembrane region" description="Helical" evidence="1">
    <location>
        <begin position="64"/>
        <end position="80"/>
    </location>
</feature>
<keyword evidence="3" id="KW-1185">Reference proteome</keyword>
<keyword evidence="1" id="KW-1133">Transmembrane helix</keyword>
<dbReference type="RefSeq" id="WP_149476530.1">
    <property type="nucleotide sequence ID" value="NZ_JAGGMB010000021.1"/>
</dbReference>
<comment type="caution">
    <text evidence="2">The sequence shown here is derived from an EMBL/GenBank/DDBJ whole genome shotgun (WGS) entry which is preliminary data.</text>
</comment>
<organism evidence="2 3">
    <name type="scientific">Oceanobacillus polygoni</name>
    <dbReference type="NCBI Taxonomy" id="1235259"/>
    <lineage>
        <taxon>Bacteria</taxon>
        <taxon>Bacillati</taxon>
        <taxon>Bacillota</taxon>
        <taxon>Bacilli</taxon>
        <taxon>Bacillales</taxon>
        <taxon>Bacillaceae</taxon>
        <taxon>Oceanobacillus</taxon>
    </lineage>
</organism>
<feature type="transmembrane region" description="Helical" evidence="1">
    <location>
        <begin position="23"/>
        <end position="52"/>
    </location>
</feature>
<protein>
    <recommendedName>
        <fullName evidence="4">TcpE family protein</fullName>
    </recommendedName>
</protein>
<dbReference type="Proteomes" id="UP001138793">
    <property type="component" value="Unassembled WGS sequence"/>
</dbReference>
<evidence type="ECO:0000313" key="3">
    <source>
        <dbReference type="Proteomes" id="UP001138793"/>
    </source>
</evidence>
<sequence length="167" mass="20185">MREIFNYRRALREPKKIRQITDYYYLPFTIELIPAINFLLFLGLIFLIGWMIRRVYPYAFSDTWFVFLIGIPLLLTWLVTKIKPEGKNIYVYMYDYVKYLVAIKIPRKKFCNGEEVVWMNDRKITFKQCVWVVDNKNGKTETSNKNDKKQYALNENGRRVRVLSDKE</sequence>
<accession>A0A9X1CE83</accession>
<dbReference type="InterPro" id="IPR025608">
    <property type="entry name" value="TcpE"/>
</dbReference>
<evidence type="ECO:0000313" key="2">
    <source>
        <dbReference type="EMBL" id="MBP2079781.1"/>
    </source>
</evidence>
<reference evidence="2" key="1">
    <citation type="submission" date="2021-03" db="EMBL/GenBank/DDBJ databases">
        <title>Genomic Encyclopedia of Type Strains, Phase IV (KMG-IV): sequencing the most valuable type-strain genomes for metagenomic binning, comparative biology and taxonomic classification.</title>
        <authorList>
            <person name="Goeker M."/>
        </authorList>
    </citation>
    <scope>NUCLEOTIDE SEQUENCE</scope>
    <source>
        <strain evidence="2">DSM 107338</strain>
    </source>
</reference>
<keyword evidence="1" id="KW-0812">Transmembrane</keyword>
<gene>
    <name evidence="2" type="ORF">J2Z64_004080</name>
</gene>
<evidence type="ECO:0008006" key="4">
    <source>
        <dbReference type="Google" id="ProtNLM"/>
    </source>
</evidence>
<dbReference type="OrthoDB" id="2189559at2"/>
<name>A0A9X1CE83_9BACI</name>
<dbReference type="AlphaFoldDB" id="A0A9X1CE83"/>
<proteinExistence type="predicted"/>
<dbReference type="EMBL" id="JAGGMB010000021">
    <property type="protein sequence ID" value="MBP2079781.1"/>
    <property type="molecule type" value="Genomic_DNA"/>
</dbReference>